<evidence type="ECO:0000313" key="11">
    <source>
        <dbReference type="Proteomes" id="UP001180754"/>
    </source>
</evidence>
<dbReference type="Proteomes" id="UP001180754">
    <property type="component" value="Unassembled WGS sequence"/>
</dbReference>
<feature type="transmembrane region" description="Helical" evidence="7">
    <location>
        <begin position="30"/>
        <end position="52"/>
    </location>
</feature>
<evidence type="ECO:0000256" key="1">
    <source>
        <dbReference type="ARBA" id="ARBA00004651"/>
    </source>
</evidence>
<dbReference type="InterPro" id="IPR000515">
    <property type="entry name" value="MetI-like"/>
</dbReference>
<dbReference type="InterPro" id="IPR035906">
    <property type="entry name" value="MetI-like_sf"/>
</dbReference>
<dbReference type="SUPFAM" id="SSF161098">
    <property type="entry name" value="MetI-like"/>
    <property type="match status" value="1"/>
</dbReference>
<keyword evidence="4 7" id="KW-0812">Transmembrane</keyword>
<feature type="domain" description="ABC transmembrane type-1" evidence="9">
    <location>
        <begin position="93"/>
        <end position="286"/>
    </location>
</feature>
<dbReference type="Pfam" id="PF00528">
    <property type="entry name" value="BPD_transp_1"/>
    <property type="match status" value="1"/>
</dbReference>
<evidence type="ECO:0000256" key="5">
    <source>
        <dbReference type="ARBA" id="ARBA00022989"/>
    </source>
</evidence>
<evidence type="ECO:0000256" key="2">
    <source>
        <dbReference type="ARBA" id="ARBA00022448"/>
    </source>
</evidence>
<protein>
    <submittedName>
        <fullName evidence="10">Carbohydrate ABC transporter permease</fullName>
    </submittedName>
</protein>
<proteinExistence type="inferred from homology"/>
<name>A0ABU2XI11_9ACTN</name>
<feature type="region of interest" description="Disordered" evidence="8">
    <location>
        <begin position="1"/>
        <end position="21"/>
    </location>
</feature>
<evidence type="ECO:0000313" key="10">
    <source>
        <dbReference type="EMBL" id="MDT0545099.1"/>
    </source>
</evidence>
<feature type="transmembrane region" description="Helical" evidence="7">
    <location>
        <begin position="158"/>
        <end position="181"/>
    </location>
</feature>
<keyword evidence="2 7" id="KW-0813">Transport</keyword>
<evidence type="ECO:0000256" key="6">
    <source>
        <dbReference type="ARBA" id="ARBA00023136"/>
    </source>
</evidence>
<feature type="transmembrane region" description="Helical" evidence="7">
    <location>
        <begin position="97"/>
        <end position="119"/>
    </location>
</feature>
<dbReference type="PANTHER" id="PTHR43744">
    <property type="entry name" value="ABC TRANSPORTER PERMEASE PROTEIN MG189-RELATED-RELATED"/>
    <property type="match status" value="1"/>
</dbReference>
<feature type="transmembrane region" description="Helical" evidence="7">
    <location>
        <begin position="202"/>
        <end position="229"/>
    </location>
</feature>
<dbReference type="CDD" id="cd06261">
    <property type="entry name" value="TM_PBP2"/>
    <property type="match status" value="1"/>
</dbReference>
<gene>
    <name evidence="10" type="ORF">RND15_20645</name>
</gene>
<dbReference type="PROSITE" id="PS50928">
    <property type="entry name" value="ABC_TM1"/>
    <property type="match status" value="1"/>
</dbReference>
<keyword evidence="11" id="KW-1185">Reference proteome</keyword>
<evidence type="ECO:0000256" key="7">
    <source>
        <dbReference type="RuleBase" id="RU363032"/>
    </source>
</evidence>
<dbReference type="PANTHER" id="PTHR43744:SF12">
    <property type="entry name" value="ABC TRANSPORTER PERMEASE PROTEIN MG189-RELATED"/>
    <property type="match status" value="1"/>
</dbReference>
<dbReference type="RefSeq" id="WP_311725567.1">
    <property type="nucleotide sequence ID" value="NZ_JAVRFD010000009.1"/>
</dbReference>
<dbReference type="EMBL" id="JAVRFD010000009">
    <property type="protein sequence ID" value="MDT0545099.1"/>
    <property type="molecule type" value="Genomic_DNA"/>
</dbReference>
<accession>A0ABU2XI11</accession>
<evidence type="ECO:0000256" key="4">
    <source>
        <dbReference type="ARBA" id="ARBA00022692"/>
    </source>
</evidence>
<organism evidence="10 11">
    <name type="scientific">Streptomyces lonegramiae</name>
    <dbReference type="NCBI Taxonomy" id="3075524"/>
    <lineage>
        <taxon>Bacteria</taxon>
        <taxon>Bacillati</taxon>
        <taxon>Actinomycetota</taxon>
        <taxon>Actinomycetes</taxon>
        <taxon>Kitasatosporales</taxon>
        <taxon>Streptomycetaceae</taxon>
        <taxon>Streptomyces</taxon>
    </lineage>
</organism>
<keyword evidence="5 7" id="KW-1133">Transmembrane helix</keyword>
<evidence type="ECO:0000259" key="9">
    <source>
        <dbReference type="PROSITE" id="PS50928"/>
    </source>
</evidence>
<feature type="transmembrane region" description="Helical" evidence="7">
    <location>
        <begin position="131"/>
        <end position="152"/>
    </location>
</feature>
<keyword evidence="3" id="KW-1003">Cell membrane</keyword>
<sequence length="300" mass="33214">MSDTTTRRGRPRAPRTSGARRDRAPLSTRFILTATIVALTLYFLIPIAWMLIASTKSTADLNTTFGLWFSDFDLFKNLQDLFAYRDGVFRQWLVNSLIYSGGGALGSTFLAALCGFALAKYRFRGRNAITGLIFGGVLIPGTVLALPTYLILNSFGLINTYWAVILPSLSSAFGVFLVRIYASAAVPDELLEAGRIDGAHDIRIFFTVVLRILLPSLVTVFLFAFISIWNNFLLPLLVLNDQSLWPVTLGLYSWQKNAMSEPDLVRIVISGSLVGTIPLVVLFLTLQRYWRSGITTGALK</sequence>
<feature type="transmembrane region" description="Helical" evidence="7">
    <location>
        <begin position="264"/>
        <end position="286"/>
    </location>
</feature>
<evidence type="ECO:0000256" key="3">
    <source>
        <dbReference type="ARBA" id="ARBA00022475"/>
    </source>
</evidence>
<reference evidence="10" key="1">
    <citation type="submission" date="2024-05" db="EMBL/GenBank/DDBJ databases">
        <title>30 novel species of actinomycetes from the DSMZ collection.</title>
        <authorList>
            <person name="Nouioui I."/>
        </authorList>
    </citation>
    <scope>NUCLEOTIDE SEQUENCE</scope>
    <source>
        <strain evidence="10">DSM 41529</strain>
    </source>
</reference>
<keyword evidence="6 7" id="KW-0472">Membrane</keyword>
<comment type="similarity">
    <text evidence="7">Belongs to the binding-protein-dependent transport system permease family.</text>
</comment>
<comment type="subcellular location">
    <subcellularLocation>
        <location evidence="1 7">Cell membrane</location>
        <topology evidence="1 7">Multi-pass membrane protein</topology>
    </subcellularLocation>
</comment>
<comment type="caution">
    <text evidence="10">The sequence shown here is derived from an EMBL/GenBank/DDBJ whole genome shotgun (WGS) entry which is preliminary data.</text>
</comment>
<dbReference type="Gene3D" id="1.10.3720.10">
    <property type="entry name" value="MetI-like"/>
    <property type="match status" value="1"/>
</dbReference>
<evidence type="ECO:0000256" key="8">
    <source>
        <dbReference type="SAM" id="MobiDB-lite"/>
    </source>
</evidence>